<evidence type="ECO:0000256" key="3">
    <source>
        <dbReference type="ARBA" id="ARBA00022691"/>
    </source>
</evidence>
<feature type="region of interest" description="Disordered" evidence="5">
    <location>
        <begin position="1"/>
        <end position="33"/>
    </location>
</feature>
<dbReference type="GO" id="GO:0016740">
    <property type="term" value="F:transferase activity"/>
    <property type="evidence" value="ECO:0007669"/>
    <property type="project" value="UniProtKB-KW"/>
</dbReference>
<sequence length="301" mass="34293">MASEPTLKRNINPDVLPKDHVESQGASTKDPEKLPWFVPELKDLRREARDLFEGYSKIPSDEVVSHIKTSRDKAFKTYPYPCLGGWGFLELSITQSKYYQDILQRIKDGDPYLDVGCCVGQDIRKLVFDGAPSQNTYGSDLEQSFIDIGYELFLDKATLKTTFIAADILSPDSDLKQLYGKIDVIHVAAFLHLFNWDNSVKACKQLAAILKAKPGSMVLGRQVGHVESGEKARLIDLSRSRYRHTAESFEKMWKQVGEETGTEWKVEAQLEDEDLGEKSHGIMREYIPVGSRWLRFTIWRV</sequence>
<evidence type="ECO:0000313" key="8">
    <source>
        <dbReference type="Proteomes" id="UP000799770"/>
    </source>
</evidence>
<dbReference type="Proteomes" id="UP000799770">
    <property type="component" value="Unassembled WGS sequence"/>
</dbReference>
<dbReference type="InterPro" id="IPR041698">
    <property type="entry name" value="Methyltransf_25"/>
</dbReference>
<reference evidence="7" key="1">
    <citation type="journal article" date="2020" name="Stud. Mycol.">
        <title>101 Dothideomycetes genomes: a test case for predicting lifestyles and emergence of pathogens.</title>
        <authorList>
            <person name="Haridas S."/>
            <person name="Albert R."/>
            <person name="Binder M."/>
            <person name="Bloem J."/>
            <person name="Labutti K."/>
            <person name="Salamov A."/>
            <person name="Andreopoulos B."/>
            <person name="Baker S."/>
            <person name="Barry K."/>
            <person name="Bills G."/>
            <person name="Bluhm B."/>
            <person name="Cannon C."/>
            <person name="Castanera R."/>
            <person name="Culley D."/>
            <person name="Daum C."/>
            <person name="Ezra D."/>
            <person name="Gonzalez J."/>
            <person name="Henrissat B."/>
            <person name="Kuo A."/>
            <person name="Liang C."/>
            <person name="Lipzen A."/>
            <person name="Lutzoni F."/>
            <person name="Magnuson J."/>
            <person name="Mondo S."/>
            <person name="Nolan M."/>
            <person name="Ohm R."/>
            <person name="Pangilinan J."/>
            <person name="Park H.-J."/>
            <person name="Ramirez L."/>
            <person name="Alfaro M."/>
            <person name="Sun H."/>
            <person name="Tritt A."/>
            <person name="Yoshinaga Y."/>
            <person name="Zwiers L.-H."/>
            <person name="Turgeon B."/>
            <person name="Goodwin S."/>
            <person name="Spatafora J."/>
            <person name="Crous P."/>
            <person name="Grigoriev I."/>
        </authorList>
    </citation>
    <scope>NUCLEOTIDE SEQUENCE</scope>
    <source>
        <strain evidence="7">CBS 627.86</strain>
    </source>
</reference>
<evidence type="ECO:0000256" key="4">
    <source>
        <dbReference type="ARBA" id="ARBA00038314"/>
    </source>
</evidence>
<dbReference type="OrthoDB" id="2094832at2759"/>
<dbReference type="Gene3D" id="3.40.50.150">
    <property type="entry name" value="Vaccinia Virus protein VP39"/>
    <property type="match status" value="1"/>
</dbReference>
<dbReference type="AlphaFoldDB" id="A0A6A5ZTG6"/>
<dbReference type="PANTHER" id="PTHR35897:SF1">
    <property type="entry name" value="METHYLTRANSFERASE AUSD"/>
    <property type="match status" value="1"/>
</dbReference>
<dbReference type="EMBL" id="ML977310">
    <property type="protein sequence ID" value="KAF2122769.1"/>
    <property type="molecule type" value="Genomic_DNA"/>
</dbReference>
<dbReference type="PANTHER" id="PTHR35897">
    <property type="entry name" value="METHYLTRANSFERASE AUSD"/>
    <property type="match status" value="1"/>
</dbReference>
<dbReference type="InterPro" id="IPR029063">
    <property type="entry name" value="SAM-dependent_MTases_sf"/>
</dbReference>
<name>A0A6A5ZTG6_9PLEO</name>
<organism evidence="7 8">
    <name type="scientific">Lophiotrema nucula</name>
    <dbReference type="NCBI Taxonomy" id="690887"/>
    <lineage>
        <taxon>Eukaryota</taxon>
        <taxon>Fungi</taxon>
        <taxon>Dikarya</taxon>
        <taxon>Ascomycota</taxon>
        <taxon>Pezizomycotina</taxon>
        <taxon>Dothideomycetes</taxon>
        <taxon>Pleosporomycetidae</taxon>
        <taxon>Pleosporales</taxon>
        <taxon>Lophiotremataceae</taxon>
        <taxon>Lophiotrema</taxon>
    </lineage>
</organism>
<comment type="pathway">
    <text evidence="1">Secondary metabolite biosynthesis.</text>
</comment>
<evidence type="ECO:0000256" key="2">
    <source>
        <dbReference type="ARBA" id="ARBA00022679"/>
    </source>
</evidence>
<dbReference type="InterPro" id="IPR051654">
    <property type="entry name" value="Meroterpenoid_MTases"/>
</dbReference>
<evidence type="ECO:0000256" key="5">
    <source>
        <dbReference type="SAM" id="MobiDB-lite"/>
    </source>
</evidence>
<feature type="domain" description="Methyltransferase" evidence="6">
    <location>
        <begin position="113"/>
        <end position="212"/>
    </location>
</feature>
<comment type="similarity">
    <text evidence="4">Belongs to the class I-like SAM-binding methyltransferase superfamily.</text>
</comment>
<dbReference type="Pfam" id="PF13649">
    <property type="entry name" value="Methyltransf_25"/>
    <property type="match status" value="1"/>
</dbReference>
<evidence type="ECO:0000256" key="1">
    <source>
        <dbReference type="ARBA" id="ARBA00005179"/>
    </source>
</evidence>
<keyword evidence="8" id="KW-1185">Reference proteome</keyword>
<keyword evidence="3" id="KW-0949">S-adenosyl-L-methionine</keyword>
<accession>A0A6A5ZTG6</accession>
<gene>
    <name evidence="7" type="ORF">BDV96DRAFT_639336</name>
</gene>
<evidence type="ECO:0000259" key="6">
    <source>
        <dbReference type="Pfam" id="PF13649"/>
    </source>
</evidence>
<keyword evidence="2" id="KW-0808">Transferase</keyword>
<proteinExistence type="inferred from homology"/>
<evidence type="ECO:0000313" key="7">
    <source>
        <dbReference type="EMBL" id="KAF2122769.1"/>
    </source>
</evidence>
<protein>
    <recommendedName>
        <fullName evidence="6">Methyltransferase domain-containing protein</fullName>
    </recommendedName>
</protein>
<dbReference type="SUPFAM" id="SSF53335">
    <property type="entry name" value="S-adenosyl-L-methionine-dependent methyltransferases"/>
    <property type="match status" value="1"/>
</dbReference>